<gene>
    <name evidence="1" type="ORF">CCACVL1_02128</name>
</gene>
<dbReference type="Gramene" id="OMP04834">
    <property type="protein sequence ID" value="OMP04834"/>
    <property type="gene ID" value="CCACVL1_02128"/>
</dbReference>
<keyword evidence="2" id="KW-1185">Reference proteome</keyword>
<dbReference type="Proteomes" id="UP000188268">
    <property type="component" value="Unassembled WGS sequence"/>
</dbReference>
<name>A0A1R3KCR2_COCAP</name>
<dbReference type="EMBL" id="AWWV01005602">
    <property type="protein sequence ID" value="OMP04834.1"/>
    <property type="molecule type" value="Genomic_DNA"/>
</dbReference>
<dbReference type="AlphaFoldDB" id="A0A1R3KCR2"/>
<comment type="caution">
    <text evidence="1">The sequence shown here is derived from an EMBL/GenBank/DDBJ whole genome shotgun (WGS) entry which is preliminary data.</text>
</comment>
<proteinExistence type="predicted"/>
<protein>
    <submittedName>
        <fullName evidence="1">Uncharacterized protein</fullName>
    </submittedName>
</protein>
<sequence>MVPLAATANGRGQVKEYSSGPDYGQAWYWYAFL</sequence>
<reference evidence="1 2" key="1">
    <citation type="submission" date="2013-09" db="EMBL/GenBank/DDBJ databases">
        <title>Corchorus capsularis genome sequencing.</title>
        <authorList>
            <person name="Alam M."/>
            <person name="Haque M.S."/>
            <person name="Islam M.S."/>
            <person name="Emdad E.M."/>
            <person name="Islam M.M."/>
            <person name="Ahmed B."/>
            <person name="Halim A."/>
            <person name="Hossen Q.M.M."/>
            <person name="Hossain M.Z."/>
            <person name="Ahmed R."/>
            <person name="Khan M.M."/>
            <person name="Islam R."/>
            <person name="Rashid M.M."/>
            <person name="Khan S.A."/>
            <person name="Rahman M.S."/>
            <person name="Alam M."/>
        </authorList>
    </citation>
    <scope>NUCLEOTIDE SEQUENCE [LARGE SCALE GENOMIC DNA]</scope>
    <source>
        <strain evidence="2">cv. CVL-1</strain>
        <tissue evidence="1">Whole seedling</tissue>
    </source>
</reference>
<evidence type="ECO:0000313" key="1">
    <source>
        <dbReference type="EMBL" id="OMP04834.1"/>
    </source>
</evidence>
<accession>A0A1R3KCR2</accession>
<evidence type="ECO:0000313" key="2">
    <source>
        <dbReference type="Proteomes" id="UP000188268"/>
    </source>
</evidence>
<organism evidence="1 2">
    <name type="scientific">Corchorus capsularis</name>
    <name type="common">Jute</name>
    <dbReference type="NCBI Taxonomy" id="210143"/>
    <lineage>
        <taxon>Eukaryota</taxon>
        <taxon>Viridiplantae</taxon>
        <taxon>Streptophyta</taxon>
        <taxon>Embryophyta</taxon>
        <taxon>Tracheophyta</taxon>
        <taxon>Spermatophyta</taxon>
        <taxon>Magnoliopsida</taxon>
        <taxon>eudicotyledons</taxon>
        <taxon>Gunneridae</taxon>
        <taxon>Pentapetalae</taxon>
        <taxon>rosids</taxon>
        <taxon>malvids</taxon>
        <taxon>Malvales</taxon>
        <taxon>Malvaceae</taxon>
        <taxon>Grewioideae</taxon>
        <taxon>Apeibeae</taxon>
        <taxon>Corchorus</taxon>
    </lineage>
</organism>